<feature type="transmembrane region" description="Helical" evidence="6">
    <location>
        <begin position="334"/>
        <end position="354"/>
    </location>
</feature>
<accession>A0A1U8I6D9</accession>
<dbReference type="KEGG" id="ghi:107891476"/>
<dbReference type="OrthoDB" id="975446at2759"/>
<keyword evidence="7" id="KW-1185">Reference proteome</keyword>
<gene>
    <name evidence="8" type="primary">LOC107891476</name>
</gene>
<sequence>MANFKHCISSSWKWASSYIRFSKAAIFISGLIFSKSFIENAFKAFLIFYIIDSLENLSIGVAIVYTVAGDGIQQFLVILIHHLAIDRHGDFRVIILTIPCLIFGLLILWLSSLLRSQQTRNQMLYIALPVILVGLAGKEVSLEGFLRQHFVEETIVVDETKSERQQEEDYNDIVDGRASLWSTGAGFLGQFICWTFTSSLRWQQRIMVSFIEVAAAYALFICGKRFFLRIPPTRRTAVSRLKEAGGLVKLIPLWLLFIPYCLVEVAGFSIFILQSDRLDTEINPRISLHSFNQVPVSSLYVFEQFISFLVSMSTKYLIRKLWSSEEAMQRGARYWRMGVGMAVGFGSLSSAWLVERRRSDLIKKNPNNDEVIRMTILWLAPQFGLLGIANGLVSKGLTDFFYDRVPESKRYFVVLFNQSLTVIGSFLSGLAVLLGPDWLGDTIDKRQLDKYLLMLAILNVAVLPLYIFLSLMFDWNIPDEVDGRDIEIEEVDGSDVEILIEEVDGRDVEIL</sequence>
<dbReference type="InterPro" id="IPR036259">
    <property type="entry name" value="MFS_trans_sf"/>
</dbReference>
<evidence type="ECO:0000256" key="5">
    <source>
        <dbReference type="ARBA" id="ARBA00023136"/>
    </source>
</evidence>
<reference evidence="8" key="2">
    <citation type="submission" date="2025-08" db="UniProtKB">
        <authorList>
            <consortium name="RefSeq"/>
        </authorList>
    </citation>
    <scope>IDENTIFICATION</scope>
</reference>
<protein>
    <submittedName>
        <fullName evidence="8">Protein NRT1/ PTR FAMILY 5.7</fullName>
    </submittedName>
</protein>
<feature type="transmembrane region" description="Helical" evidence="6">
    <location>
        <begin position="91"/>
        <end position="110"/>
    </location>
</feature>
<evidence type="ECO:0000256" key="1">
    <source>
        <dbReference type="ARBA" id="ARBA00004141"/>
    </source>
</evidence>
<dbReference type="PANTHER" id="PTHR11654">
    <property type="entry name" value="OLIGOPEPTIDE TRANSPORTER-RELATED"/>
    <property type="match status" value="1"/>
</dbReference>
<dbReference type="SUPFAM" id="SSF103473">
    <property type="entry name" value="MFS general substrate transporter"/>
    <property type="match status" value="1"/>
</dbReference>
<evidence type="ECO:0000313" key="8">
    <source>
        <dbReference type="RefSeq" id="XP_016671783.1"/>
    </source>
</evidence>
<dbReference type="RefSeq" id="XP_016671783.1">
    <property type="nucleotide sequence ID" value="XM_016816294.2"/>
</dbReference>
<evidence type="ECO:0000256" key="3">
    <source>
        <dbReference type="ARBA" id="ARBA00022692"/>
    </source>
</evidence>
<dbReference type="GeneID" id="107891476"/>
<feature type="transmembrane region" description="Helical" evidence="6">
    <location>
        <begin position="413"/>
        <end position="439"/>
    </location>
</feature>
<dbReference type="GO" id="GO:0016020">
    <property type="term" value="C:membrane"/>
    <property type="evidence" value="ECO:0000318"/>
    <property type="project" value="GO_Central"/>
</dbReference>
<feature type="transmembrane region" description="Helical" evidence="6">
    <location>
        <begin position="375"/>
        <end position="393"/>
    </location>
</feature>
<name>A0A1U8I6D9_GOSHI</name>
<feature type="transmembrane region" description="Helical" evidence="6">
    <location>
        <begin position="247"/>
        <end position="273"/>
    </location>
</feature>
<feature type="transmembrane region" description="Helical" evidence="6">
    <location>
        <begin position="206"/>
        <end position="227"/>
    </location>
</feature>
<keyword evidence="3 6" id="KW-0812">Transmembrane</keyword>
<dbReference type="Pfam" id="PF00854">
    <property type="entry name" value="PTR2"/>
    <property type="match status" value="1"/>
</dbReference>
<dbReference type="Proteomes" id="UP000818029">
    <property type="component" value="Chromosome D09"/>
</dbReference>
<comment type="subcellular location">
    <subcellularLocation>
        <location evidence="1">Membrane</location>
        <topology evidence="1">Multi-pass membrane protein</topology>
    </subcellularLocation>
</comment>
<organism evidence="7 8">
    <name type="scientific">Gossypium hirsutum</name>
    <name type="common">Upland cotton</name>
    <name type="synonym">Gossypium mexicanum</name>
    <dbReference type="NCBI Taxonomy" id="3635"/>
    <lineage>
        <taxon>Eukaryota</taxon>
        <taxon>Viridiplantae</taxon>
        <taxon>Streptophyta</taxon>
        <taxon>Embryophyta</taxon>
        <taxon>Tracheophyta</taxon>
        <taxon>Spermatophyta</taxon>
        <taxon>Magnoliopsida</taxon>
        <taxon>eudicotyledons</taxon>
        <taxon>Gunneridae</taxon>
        <taxon>Pentapetalae</taxon>
        <taxon>rosids</taxon>
        <taxon>malvids</taxon>
        <taxon>Malvales</taxon>
        <taxon>Malvaceae</taxon>
        <taxon>Malvoideae</taxon>
        <taxon>Gossypium</taxon>
    </lineage>
</organism>
<proteinExistence type="inferred from homology"/>
<evidence type="ECO:0000256" key="4">
    <source>
        <dbReference type="ARBA" id="ARBA00022989"/>
    </source>
</evidence>
<dbReference type="GO" id="GO:0055085">
    <property type="term" value="P:transmembrane transport"/>
    <property type="evidence" value="ECO:0000318"/>
    <property type="project" value="GO_Central"/>
</dbReference>
<reference evidence="7" key="1">
    <citation type="journal article" date="2020" name="Nat. Genet.">
        <title>Genomic diversifications of five Gossypium allopolyploid species and their impact on cotton improvement.</title>
        <authorList>
            <person name="Chen Z.J."/>
            <person name="Sreedasyam A."/>
            <person name="Ando A."/>
            <person name="Song Q."/>
            <person name="De Santiago L.M."/>
            <person name="Hulse-Kemp A.M."/>
            <person name="Ding M."/>
            <person name="Ye W."/>
            <person name="Kirkbride R.C."/>
            <person name="Jenkins J."/>
            <person name="Plott C."/>
            <person name="Lovell J."/>
            <person name="Lin Y.M."/>
            <person name="Vaughn R."/>
            <person name="Liu B."/>
            <person name="Simpson S."/>
            <person name="Scheffler B.E."/>
            <person name="Wen L."/>
            <person name="Saski C.A."/>
            <person name="Grover C.E."/>
            <person name="Hu G."/>
            <person name="Conover J.L."/>
            <person name="Carlson J.W."/>
            <person name="Shu S."/>
            <person name="Boston L.B."/>
            <person name="Williams M."/>
            <person name="Peterson D.G."/>
            <person name="McGee K."/>
            <person name="Jones D.C."/>
            <person name="Wendel J.F."/>
            <person name="Stelly D.M."/>
            <person name="Grimwood J."/>
            <person name="Schmutz J."/>
        </authorList>
    </citation>
    <scope>NUCLEOTIDE SEQUENCE [LARGE SCALE GENOMIC DNA]</scope>
    <source>
        <strain evidence="7">cv. TM-1</strain>
    </source>
</reference>
<keyword evidence="5 6" id="KW-0472">Membrane</keyword>
<dbReference type="Gene3D" id="1.20.1250.20">
    <property type="entry name" value="MFS general substrate transporter like domains"/>
    <property type="match status" value="2"/>
</dbReference>
<evidence type="ECO:0000256" key="6">
    <source>
        <dbReference type="SAM" id="Phobius"/>
    </source>
</evidence>
<dbReference type="InterPro" id="IPR000109">
    <property type="entry name" value="POT_fam"/>
</dbReference>
<keyword evidence="4 6" id="KW-1133">Transmembrane helix</keyword>
<evidence type="ECO:0000313" key="7">
    <source>
        <dbReference type="Proteomes" id="UP000818029"/>
    </source>
</evidence>
<dbReference type="GO" id="GO:0022857">
    <property type="term" value="F:transmembrane transporter activity"/>
    <property type="evidence" value="ECO:0000318"/>
    <property type="project" value="GO_Central"/>
</dbReference>
<dbReference type="PaxDb" id="3635-A0A1U8I6D9"/>
<comment type="similarity">
    <text evidence="2">Belongs to the major facilitator superfamily. Proton-dependent oligopeptide transporter (POT/PTR) (TC 2.A.17) family.</text>
</comment>
<dbReference type="AlphaFoldDB" id="A0A1U8I6D9"/>
<feature type="transmembrane region" description="Helical" evidence="6">
    <location>
        <begin position="451"/>
        <end position="473"/>
    </location>
</feature>
<evidence type="ECO:0000256" key="2">
    <source>
        <dbReference type="ARBA" id="ARBA00005982"/>
    </source>
</evidence>